<feature type="compositionally biased region" description="Basic and acidic residues" evidence="1">
    <location>
        <begin position="459"/>
        <end position="473"/>
    </location>
</feature>
<feature type="region of interest" description="Disordered" evidence="1">
    <location>
        <begin position="96"/>
        <end position="115"/>
    </location>
</feature>
<dbReference type="RefSeq" id="WP_055681114.1">
    <property type="nucleotide sequence ID" value="NZ_CXPG01000009.1"/>
</dbReference>
<feature type="region of interest" description="Disordered" evidence="1">
    <location>
        <begin position="426"/>
        <end position="509"/>
    </location>
</feature>
<feature type="compositionally biased region" description="Acidic residues" evidence="1">
    <location>
        <begin position="162"/>
        <end position="185"/>
    </location>
</feature>
<feature type="compositionally biased region" description="Acidic residues" evidence="1">
    <location>
        <begin position="265"/>
        <end position="274"/>
    </location>
</feature>
<accession>A0A0M6XNR3</accession>
<evidence type="ECO:0000313" key="3">
    <source>
        <dbReference type="Proteomes" id="UP000048908"/>
    </source>
</evidence>
<evidence type="ECO:0008006" key="4">
    <source>
        <dbReference type="Google" id="ProtNLM"/>
    </source>
</evidence>
<dbReference type="PROSITE" id="PS51257">
    <property type="entry name" value="PROKAR_LIPOPROTEIN"/>
    <property type="match status" value="1"/>
</dbReference>
<keyword evidence="3" id="KW-1185">Reference proteome</keyword>
<dbReference type="STRING" id="282197.SAMN04488517_1017"/>
<dbReference type="EMBL" id="CXPG01000009">
    <property type="protein sequence ID" value="CTQ31654.1"/>
    <property type="molecule type" value="Genomic_DNA"/>
</dbReference>
<protein>
    <recommendedName>
        <fullName evidence="4">Lipoprotein</fullName>
    </recommendedName>
</protein>
<feature type="compositionally biased region" description="Basic and acidic residues" evidence="1">
    <location>
        <begin position="207"/>
        <end position="221"/>
    </location>
</feature>
<proteinExistence type="predicted"/>
<evidence type="ECO:0000256" key="1">
    <source>
        <dbReference type="SAM" id="MobiDB-lite"/>
    </source>
</evidence>
<dbReference type="Proteomes" id="UP000048908">
    <property type="component" value="Unassembled WGS sequence"/>
</dbReference>
<feature type="compositionally biased region" description="Acidic residues" evidence="1">
    <location>
        <begin position="307"/>
        <end position="335"/>
    </location>
</feature>
<feature type="region of interest" description="Disordered" evidence="1">
    <location>
        <begin position="150"/>
        <end position="242"/>
    </location>
</feature>
<reference evidence="2 3" key="1">
    <citation type="submission" date="2015-07" db="EMBL/GenBank/DDBJ databases">
        <authorList>
            <person name="Noorani M."/>
        </authorList>
    </citation>
    <scope>NUCLEOTIDE SEQUENCE [LARGE SCALE GENOMIC DNA]</scope>
    <source>
        <strain evidence="2 3">CECT 5088</strain>
    </source>
</reference>
<evidence type="ECO:0000313" key="2">
    <source>
        <dbReference type="EMBL" id="CTQ31654.1"/>
    </source>
</evidence>
<dbReference type="AlphaFoldDB" id="A0A0M6XNR3"/>
<feature type="compositionally biased region" description="Basic and acidic residues" evidence="1">
    <location>
        <begin position="101"/>
        <end position="115"/>
    </location>
</feature>
<gene>
    <name evidence="2" type="ORF">JAN5088_00412</name>
</gene>
<organism evidence="2 3">
    <name type="scientific">Jannaschia rubra</name>
    <dbReference type="NCBI Taxonomy" id="282197"/>
    <lineage>
        <taxon>Bacteria</taxon>
        <taxon>Pseudomonadati</taxon>
        <taxon>Pseudomonadota</taxon>
        <taxon>Alphaproteobacteria</taxon>
        <taxon>Rhodobacterales</taxon>
        <taxon>Roseobacteraceae</taxon>
        <taxon>Jannaschia</taxon>
    </lineage>
</organism>
<feature type="compositionally biased region" description="Acidic residues" evidence="1">
    <location>
        <begin position="193"/>
        <end position="206"/>
    </location>
</feature>
<sequence length="610" mass="66349">MVPENKILTVAYGTFSCTLEGFDDPFSTMTEIAEYFRDLAAGDRFFGAEPPTPDMATLRGIAETRAKQSVNARSGDNGIVLSPSLAEAGQTVDDALARSSKSKEHVARREAREDTRENLFDDAAFSTIEDEPESAVHGVSETLARVRNVARSGRTPSHDEIIDAEPVWEDTEEEDVEAPQPEEEPVAANDIDGPSDDVAPGEEDIALEDRGVESDELKAEDDFAEQSEHAASLQETAAPPSIRVRKIRRTETAEAAVVTMRHAEVDDDAGESDDDHSLTCLSHEVPAGNDIDDDLTGDLSGLASEEGPLDDDLLEEDDDSDILAGIFDDDPDEEDPVAAIRQDVAAETNAYPAAYEDLDDQALTEDAAEEDKIVLRDHDEKGARTKSGVATPLVRDMERLFAATDSRLSGEDTSRRHANISHLKAAVAARRADGPIPQRQSDDTGAYRADLASTVRPRRAPEQTEARTARPERSAPLVLVSEQRVEEAPAAERPVAPRRPHRDIETDDGEQVRACAEDFERFAAEVGAADLPEILEAAAVYTAEVLGQDNFSRPRLLHLASEAVEDLSREDGLRGFGQLLRDGTIRKVSRGTFALGAESRYSDPSARRFG</sequence>
<name>A0A0M6XNR3_9RHOB</name>
<dbReference type="OrthoDB" id="7798282at2"/>
<feature type="region of interest" description="Disordered" evidence="1">
    <location>
        <begin position="260"/>
        <end position="335"/>
    </location>
</feature>